<dbReference type="RefSeq" id="WP_092907541.1">
    <property type="nucleotide sequence ID" value="NZ_FOUZ01000005.1"/>
</dbReference>
<evidence type="ECO:0000313" key="1">
    <source>
        <dbReference type="EMBL" id="SFN00352.1"/>
    </source>
</evidence>
<evidence type="ECO:0000313" key="2">
    <source>
        <dbReference type="Proteomes" id="UP000199149"/>
    </source>
</evidence>
<dbReference type="EMBL" id="FOUZ01000005">
    <property type="protein sequence ID" value="SFN00352.1"/>
    <property type="molecule type" value="Genomic_DNA"/>
</dbReference>
<dbReference type="STRING" id="684065.SAMN05421738_105131"/>
<keyword evidence="2" id="KW-1185">Reference proteome</keyword>
<proteinExistence type="predicted"/>
<dbReference type="AlphaFoldDB" id="A0A1I4VGN6"/>
<name>A0A1I4VGN6_9FLAO</name>
<dbReference type="Proteomes" id="UP000199149">
    <property type="component" value="Unassembled WGS sequence"/>
</dbReference>
<sequence length="171" mass="20501">MFKIGTKVKVIDDDISGTITKIKGDCVYFDDEFGFEYEYNQTDIIKDIDIDYDEYRDEEIKEFSKPKFKTFRKSHRHPYVTREIDLHIENLVDNWRDLDPAQIIQTQIDVARNEVERAMFENQIRLVFIHGFGKGVLKRELTELLYRYINIEFYDAPIKEYHGDAIEVKFI</sequence>
<accession>A0A1I4VGN6</accession>
<gene>
    <name evidence="1" type="ORF">SAMN05421738_105131</name>
</gene>
<evidence type="ECO:0008006" key="3">
    <source>
        <dbReference type="Google" id="ProtNLM"/>
    </source>
</evidence>
<dbReference type="OrthoDB" id="1524810at2"/>
<reference evidence="2" key="1">
    <citation type="submission" date="2016-10" db="EMBL/GenBank/DDBJ databases">
        <authorList>
            <person name="Varghese N."/>
            <person name="Submissions S."/>
        </authorList>
    </citation>
    <scope>NUCLEOTIDE SEQUENCE [LARGE SCALE GENOMIC DNA]</scope>
    <source>
        <strain evidence="2">XJ109</strain>
    </source>
</reference>
<protein>
    <recommendedName>
        <fullName evidence="3">Smr domain-containing protein</fullName>
    </recommendedName>
</protein>
<organism evidence="1 2">
    <name type="scientific">Algoriella xinjiangensis</name>
    <dbReference type="NCBI Taxonomy" id="684065"/>
    <lineage>
        <taxon>Bacteria</taxon>
        <taxon>Pseudomonadati</taxon>
        <taxon>Bacteroidota</taxon>
        <taxon>Flavobacteriia</taxon>
        <taxon>Flavobacteriales</taxon>
        <taxon>Weeksellaceae</taxon>
        <taxon>Algoriella</taxon>
    </lineage>
</organism>